<dbReference type="AlphaFoldDB" id="A0A8B8DIC7"/>
<dbReference type="GeneID" id="111126849"/>
<protein>
    <submittedName>
        <fullName evidence="2">Uncharacterized protein LOC111126849</fullName>
    </submittedName>
</protein>
<dbReference type="Gene3D" id="2.120.10.30">
    <property type="entry name" value="TolB, C-terminal domain"/>
    <property type="match status" value="1"/>
</dbReference>
<dbReference type="RefSeq" id="XP_022327460.1">
    <property type="nucleotide sequence ID" value="XM_022471752.1"/>
</dbReference>
<dbReference type="SUPFAM" id="SSF63829">
    <property type="entry name" value="Calcium-dependent phosphotriesterase"/>
    <property type="match status" value="1"/>
</dbReference>
<evidence type="ECO:0000313" key="1">
    <source>
        <dbReference type="Proteomes" id="UP000694844"/>
    </source>
</evidence>
<proteinExistence type="predicted"/>
<dbReference type="Proteomes" id="UP000694844">
    <property type="component" value="Chromosome 3"/>
</dbReference>
<gene>
    <name evidence="2" type="primary">LOC111126849</name>
</gene>
<sequence>MDHPKLTNENTMEMTDRLLGLKEELKLLGQSIDGLHRFSAPNPIQTLKNKVTFMENCETQFDYTVNKPAKFLRFIKLNLLFNTQELPKVLKPYGYVLKQECADPECLFSASDGFMEYRKRIRKNTKTKTSHQLSVKLPDLRDSFKVPGRKTCLDICFVRPNLFWVNNGNNIILTNTHGEMLRSIDINSSYSFTANKNEMMYVDRDFSIHKSYDRKKNILFMRRPSLWLPLSIHCCQSNGDLLVGMVSSISNPPKAKVVHYNEFGEVEQSIYQNKEGRFLYRYPRYITENRNGDIVVSDVMRGRIVVTNHEGEFRFFSPVDNPRKICTDKQSRILVVCRYSEDVLVLNENGTFLTYLRIENSPGIVRTAFRNLQLMLFQTKIHDRKKLCLSYDDDKNVLWVGSNDSNTVSGYKEEPGLQKRIRQSIFTTFKETLLFWLRFIWTFIIGKGRPL</sequence>
<dbReference type="KEGG" id="cvn:111126849"/>
<accession>A0A8B8DIC7</accession>
<dbReference type="InterPro" id="IPR011042">
    <property type="entry name" value="6-blade_b-propeller_TolB-like"/>
</dbReference>
<organism evidence="1 2">
    <name type="scientific">Crassostrea virginica</name>
    <name type="common">Eastern oyster</name>
    <dbReference type="NCBI Taxonomy" id="6565"/>
    <lineage>
        <taxon>Eukaryota</taxon>
        <taxon>Metazoa</taxon>
        <taxon>Spiralia</taxon>
        <taxon>Lophotrochozoa</taxon>
        <taxon>Mollusca</taxon>
        <taxon>Bivalvia</taxon>
        <taxon>Autobranchia</taxon>
        <taxon>Pteriomorphia</taxon>
        <taxon>Ostreida</taxon>
        <taxon>Ostreoidea</taxon>
        <taxon>Ostreidae</taxon>
        <taxon>Crassostrea</taxon>
    </lineage>
</organism>
<keyword evidence="1" id="KW-1185">Reference proteome</keyword>
<name>A0A8B8DIC7_CRAVI</name>
<reference evidence="2" key="1">
    <citation type="submission" date="2025-08" db="UniProtKB">
        <authorList>
            <consortium name="RefSeq"/>
        </authorList>
    </citation>
    <scope>IDENTIFICATION</scope>
    <source>
        <tissue evidence="2">Whole sample</tissue>
    </source>
</reference>
<evidence type="ECO:0000313" key="2">
    <source>
        <dbReference type="RefSeq" id="XP_022327460.1"/>
    </source>
</evidence>